<gene>
    <name evidence="1" type="ORF">CYMTET_42262</name>
</gene>
<dbReference type="EMBL" id="LGRX02028268">
    <property type="protein sequence ID" value="KAK3248267.1"/>
    <property type="molecule type" value="Genomic_DNA"/>
</dbReference>
<protein>
    <submittedName>
        <fullName evidence="1">Uncharacterized protein</fullName>
    </submittedName>
</protein>
<dbReference type="Proteomes" id="UP001190700">
    <property type="component" value="Unassembled WGS sequence"/>
</dbReference>
<dbReference type="AlphaFoldDB" id="A0AAE0C4H8"/>
<evidence type="ECO:0000313" key="2">
    <source>
        <dbReference type="Proteomes" id="UP001190700"/>
    </source>
</evidence>
<comment type="caution">
    <text evidence="1">The sequence shown here is derived from an EMBL/GenBank/DDBJ whole genome shotgun (WGS) entry which is preliminary data.</text>
</comment>
<reference evidence="1 2" key="1">
    <citation type="journal article" date="2015" name="Genome Biol. Evol.">
        <title>Comparative Genomics of a Bacterivorous Green Alga Reveals Evolutionary Causalities and Consequences of Phago-Mixotrophic Mode of Nutrition.</title>
        <authorList>
            <person name="Burns J.A."/>
            <person name="Paasch A."/>
            <person name="Narechania A."/>
            <person name="Kim E."/>
        </authorList>
    </citation>
    <scope>NUCLEOTIDE SEQUENCE [LARGE SCALE GENOMIC DNA]</scope>
    <source>
        <strain evidence="1 2">PLY_AMNH</strain>
    </source>
</reference>
<keyword evidence="2" id="KW-1185">Reference proteome</keyword>
<organism evidence="1 2">
    <name type="scientific">Cymbomonas tetramitiformis</name>
    <dbReference type="NCBI Taxonomy" id="36881"/>
    <lineage>
        <taxon>Eukaryota</taxon>
        <taxon>Viridiplantae</taxon>
        <taxon>Chlorophyta</taxon>
        <taxon>Pyramimonadophyceae</taxon>
        <taxon>Pyramimonadales</taxon>
        <taxon>Pyramimonadaceae</taxon>
        <taxon>Cymbomonas</taxon>
    </lineage>
</organism>
<accession>A0AAE0C4H8</accession>
<name>A0AAE0C4H8_9CHLO</name>
<sequence>MLTRLDTEGTCSMLTEGSDAEGHVLTTMLTELDARRRAFCLNVDRRRPDAEGTCCDVDRRLNGARASMLTEGSEAEKAQGSMPKGIAALLTRLDAGERAAMLTEGWAPGGTCAMLTASWIPGTCCAMTERLDLPGGACCRMLTAEGWMPKAVLR</sequence>
<proteinExistence type="predicted"/>
<evidence type="ECO:0000313" key="1">
    <source>
        <dbReference type="EMBL" id="KAK3248267.1"/>
    </source>
</evidence>